<proteinExistence type="predicted"/>
<gene>
    <name evidence="1" type="ORF">Acr_00g0039990</name>
</gene>
<keyword evidence="1" id="KW-0418">Kinase</keyword>
<accession>A0A7J0DHK8</accession>
<reference evidence="2" key="1">
    <citation type="submission" date="2019-07" db="EMBL/GenBank/DDBJ databases">
        <title>De Novo Assembly of kiwifruit Actinidia rufa.</title>
        <authorList>
            <person name="Sugita-Konishi S."/>
            <person name="Sato K."/>
            <person name="Mori E."/>
            <person name="Abe Y."/>
            <person name="Kisaki G."/>
            <person name="Hamano K."/>
            <person name="Suezawa K."/>
            <person name="Otani M."/>
            <person name="Fukuda T."/>
            <person name="Manabe T."/>
            <person name="Gomi K."/>
            <person name="Tabuchi M."/>
            <person name="Akimitsu K."/>
            <person name="Kataoka I."/>
        </authorList>
    </citation>
    <scope>NUCLEOTIDE SEQUENCE [LARGE SCALE GENOMIC DNA]</scope>
    <source>
        <strain evidence="2">cv. Fuchu</strain>
    </source>
</reference>
<dbReference type="Proteomes" id="UP000585474">
    <property type="component" value="Unassembled WGS sequence"/>
</dbReference>
<protein>
    <submittedName>
        <fullName evidence="1">Proline-rich receptor-like kinase, putative (DUF1421)</fullName>
    </submittedName>
</protein>
<evidence type="ECO:0000313" key="2">
    <source>
        <dbReference type="Proteomes" id="UP000585474"/>
    </source>
</evidence>
<comment type="caution">
    <text evidence="1">The sequence shown here is derived from an EMBL/GenBank/DDBJ whole genome shotgun (WGS) entry which is preliminary data.</text>
</comment>
<dbReference type="EMBL" id="BJWL01000230">
    <property type="protein sequence ID" value="GFS35476.1"/>
    <property type="molecule type" value="Genomic_DNA"/>
</dbReference>
<name>A0A7J0DHK8_9ERIC</name>
<dbReference type="AlphaFoldDB" id="A0A7J0DHK8"/>
<organism evidence="1 2">
    <name type="scientific">Actinidia rufa</name>
    <dbReference type="NCBI Taxonomy" id="165716"/>
    <lineage>
        <taxon>Eukaryota</taxon>
        <taxon>Viridiplantae</taxon>
        <taxon>Streptophyta</taxon>
        <taxon>Embryophyta</taxon>
        <taxon>Tracheophyta</taxon>
        <taxon>Spermatophyta</taxon>
        <taxon>Magnoliopsida</taxon>
        <taxon>eudicotyledons</taxon>
        <taxon>Gunneridae</taxon>
        <taxon>Pentapetalae</taxon>
        <taxon>asterids</taxon>
        <taxon>Ericales</taxon>
        <taxon>Actinidiaceae</taxon>
        <taxon>Actinidia</taxon>
    </lineage>
</organism>
<dbReference type="GO" id="GO:0016301">
    <property type="term" value="F:kinase activity"/>
    <property type="evidence" value="ECO:0007669"/>
    <property type="project" value="UniProtKB-KW"/>
</dbReference>
<keyword evidence="1" id="KW-0808">Transferase</keyword>
<sequence length="112" mass="11924">MVDNLSTTSSMGTLLLPELAEPDTMATPEADGALMKFEVEEDKLLREMGGFEVVEAAESTVSEEVVDVVIVVVLKNEVVATEEVTGVVDLQVLVIDQLEGSKALSEAQTELG</sequence>
<keyword evidence="1" id="KW-0675">Receptor</keyword>
<keyword evidence="2" id="KW-1185">Reference proteome</keyword>
<evidence type="ECO:0000313" key="1">
    <source>
        <dbReference type="EMBL" id="GFS35476.1"/>
    </source>
</evidence>